<gene>
    <name evidence="1" type="ORF">NUW54_g7701</name>
</gene>
<sequence length="271" mass="29923">MRSLGSLLGSSPERTCAMGIDFKTDAPMIRGSVKGGGCPARGRDETKSKLERALPAPTSTARHEDDSTDTHVLYILFLRLLDAAYGLPILGLWIPPSSPGRAPRFPLEEGGLVHLLEQGHRWLLPPGIPHLHILMTRVRLLLQPKPAIHLRMKRDVLLHRNAHEAGGAQPQEYVPHQPYAVREGRADFVPQRLLQARDERDTTAVRHVLVWGEAREELGGLEGVQAVLEDHMAPEMDEAQAEEKVRMKRRKLSAAAFCVGGRGASTEKVVA</sequence>
<reference evidence="1" key="1">
    <citation type="submission" date="2022-08" db="EMBL/GenBank/DDBJ databases">
        <title>Genome Sequence of Pycnoporus sanguineus.</title>
        <authorList>
            <person name="Buettner E."/>
        </authorList>
    </citation>
    <scope>NUCLEOTIDE SEQUENCE</scope>
    <source>
        <strain evidence="1">CG-C14</strain>
    </source>
</reference>
<name>A0ACC1PIP6_9APHY</name>
<proteinExistence type="predicted"/>
<keyword evidence="2" id="KW-1185">Reference proteome</keyword>
<protein>
    <submittedName>
        <fullName evidence="1">Uncharacterized protein</fullName>
    </submittedName>
</protein>
<accession>A0ACC1PIP6</accession>
<evidence type="ECO:0000313" key="2">
    <source>
        <dbReference type="Proteomes" id="UP001144978"/>
    </source>
</evidence>
<evidence type="ECO:0000313" key="1">
    <source>
        <dbReference type="EMBL" id="KAJ2993568.1"/>
    </source>
</evidence>
<dbReference type="Proteomes" id="UP001144978">
    <property type="component" value="Unassembled WGS sequence"/>
</dbReference>
<organism evidence="1 2">
    <name type="scientific">Trametes sanguinea</name>
    <dbReference type="NCBI Taxonomy" id="158606"/>
    <lineage>
        <taxon>Eukaryota</taxon>
        <taxon>Fungi</taxon>
        <taxon>Dikarya</taxon>
        <taxon>Basidiomycota</taxon>
        <taxon>Agaricomycotina</taxon>
        <taxon>Agaricomycetes</taxon>
        <taxon>Polyporales</taxon>
        <taxon>Polyporaceae</taxon>
        <taxon>Trametes</taxon>
    </lineage>
</organism>
<dbReference type="EMBL" id="JANSHE010002258">
    <property type="protein sequence ID" value="KAJ2993568.1"/>
    <property type="molecule type" value="Genomic_DNA"/>
</dbReference>
<comment type="caution">
    <text evidence="1">The sequence shown here is derived from an EMBL/GenBank/DDBJ whole genome shotgun (WGS) entry which is preliminary data.</text>
</comment>